<dbReference type="PANTHER" id="PTHR31465">
    <property type="entry name" value="PROTEIN RTA1-RELATED"/>
    <property type="match status" value="1"/>
</dbReference>
<evidence type="ECO:0000256" key="3">
    <source>
        <dbReference type="ARBA" id="ARBA00022989"/>
    </source>
</evidence>
<dbReference type="OrthoDB" id="1844152at2759"/>
<keyword evidence="8" id="KW-1185">Reference proteome</keyword>
<feature type="transmembrane region" description="Helical" evidence="6">
    <location>
        <begin position="200"/>
        <end position="220"/>
    </location>
</feature>
<dbReference type="InterPro" id="IPR007568">
    <property type="entry name" value="RTA1"/>
</dbReference>
<keyword evidence="2 6" id="KW-0812">Transmembrane</keyword>
<evidence type="ECO:0000256" key="6">
    <source>
        <dbReference type="SAM" id="Phobius"/>
    </source>
</evidence>
<dbReference type="RefSeq" id="XP_008084148.1">
    <property type="nucleotide sequence ID" value="XM_008085957.1"/>
</dbReference>
<dbReference type="GO" id="GO:0005886">
    <property type="term" value="C:plasma membrane"/>
    <property type="evidence" value="ECO:0007669"/>
    <property type="project" value="TreeGrafter"/>
</dbReference>
<dbReference type="AlphaFoldDB" id="S3CRE5"/>
<evidence type="ECO:0000256" key="5">
    <source>
        <dbReference type="SAM" id="MobiDB-lite"/>
    </source>
</evidence>
<dbReference type="PANTHER" id="PTHR31465:SF11">
    <property type="entry name" value="DOMAIN PROTEIN, PUTATIVE (AFU_ORTHOLOGUE AFUA_3G10770)-RELATED"/>
    <property type="match status" value="1"/>
</dbReference>
<protein>
    <recommendedName>
        <fullName evidence="9">Sphingoid long-chain base transporter RSB1</fullName>
    </recommendedName>
</protein>
<feature type="transmembrane region" description="Helical" evidence="6">
    <location>
        <begin position="53"/>
        <end position="71"/>
    </location>
</feature>
<comment type="subcellular location">
    <subcellularLocation>
        <location evidence="1">Membrane</location>
        <topology evidence="1">Multi-pass membrane protein</topology>
    </subcellularLocation>
</comment>
<name>S3CRE5_GLAL2</name>
<dbReference type="Proteomes" id="UP000016922">
    <property type="component" value="Unassembled WGS sequence"/>
</dbReference>
<dbReference type="GeneID" id="19468408"/>
<keyword evidence="4 6" id="KW-0472">Membrane</keyword>
<evidence type="ECO:0000256" key="4">
    <source>
        <dbReference type="ARBA" id="ARBA00023136"/>
    </source>
</evidence>
<feature type="transmembrane region" description="Helical" evidence="6">
    <location>
        <begin position="91"/>
        <end position="111"/>
    </location>
</feature>
<feature type="transmembrane region" description="Helical" evidence="6">
    <location>
        <begin position="20"/>
        <end position="41"/>
    </location>
</feature>
<dbReference type="eggNOG" id="ENOG502QU4U">
    <property type="taxonomic scope" value="Eukaryota"/>
</dbReference>
<feature type="region of interest" description="Disordered" evidence="5">
    <location>
        <begin position="275"/>
        <end position="297"/>
    </location>
</feature>
<evidence type="ECO:0000313" key="8">
    <source>
        <dbReference type="Proteomes" id="UP000016922"/>
    </source>
</evidence>
<evidence type="ECO:0008006" key="9">
    <source>
        <dbReference type="Google" id="ProtNLM"/>
    </source>
</evidence>
<reference evidence="7 8" key="1">
    <citation type="journal article" date="2013" name="BMC Genomics">
        <title>Genomics-driven discovery of the pneumocandin biosynthetic gene cluster in the fungus Glarea lozoyensis.</title>
        <authorList>
            <person name="Chen L."/>
            <person name="Yue Q."/>
            <person name="Zhang X."/>
            <person name="Xiang M."/>
            <person name="Wang C."/>
            <person name="Li S."/>
            <person name="Che Y."/>
            <person name="Ortiz-Lopez F.J."/>
            <person name="Bills G.F."/>
            <person name="Liu X."/>
            <person name="An Z."/>
        </authorList>
    </citation>
    <scope>NUCLEOTIDE SEQUENCE [LARGE SCALE GENOMIC DNA]</scope>
    <source>
        <strain evidence="8">ATCC 20868 / MF5171</strain>
    </source>
</reference>
<dbReference type="HOGENOM" id="CLU_033465_6_0_1"/>
<dbReference type="EMBL" id="KE145368">
    <property type="protein sequence ID" value="EPE28240.1"/>
    <property type="molecule type" value="Genomic_DNA"/>
</dbReference>
<dbReference type="KEGG" id="glz:GLAREA_09360"/>
<dbReference type="OMA" id="SPKMYLW"/>
<gene>
    <name evidence="7" type="ORF">GLAREA_09360</name>
</gene>
<evidence type="ECO:0000313" key="7">
    <source>
        <dbReference type="EMBL" id="EPE28240.1"/>
    </source>
</evidence>
<feature type="transmembrane region" description="Helical" evidence="6">
    <location>
        <begin position="163"/>
        <end position="188"/>
    </location>
</feature>
<sequence>MSDFDTPSCLAYDAEIGNAFGYQPSLAAGLTFTILFFLSSCTHLYQAWRYRSWWLLLFVVGAGCESLGWIARTAAHYCAYSTDMFTMQIALLVFAPAWTTAGIYVILFRMIPIVGERSSPISAKTCLFVCLGIDITSLVLQAVGGGLAGQAFSSDVDTKPGTYTIVAGILFQLVATFIYTGLMSIVFFRASKPILASKPLRWLAFATTLTVCCMIARNVFRSVELLEGWTGHLQTTQGYMIGLDGSLMLLAVIVLNIAHPGRLLKNAVREKEERLPKLERMGSDDEARDEGKVSDAV</sequence>
<organism evidence="7 8">
    <name type="scientific">Glarea lozoyensis (strain ATCC 20868 / MF5171)</name>
    <dbReference type="NCBI Taxonomy" id="1116229"/>
    <lineage>
        <taxon>Eukaryota</taxon>
        <taxon>Fungi</taxon>
        <taxon>Dikarya</taxon>
        <taxon>Ascomycota</taxon>
        <taxon>Pezizomycotina</taxon>
        <taxon>Leotiomycetes</taxon>
        <taxon>Helotiales</taxon>
        <taxon>Helotiaceae</taxon>
        <taxon>Glarea</taxon>
    </lineage>
</organism>
<proteinExistence type="predicted"/>
<dbReference type="Pfam" id="PF04479">
    <property type="entry name" value="RTA1"/>
    <property type="match status" value="1"/>
</dbReference>
<accession>S3CRE5</accession>
<evidence type="ECO:0000256" key="2">
    <source>
        <dbReference type="ARBA" id="ARBA00022692"/>
    </source>
</evidence>
<dbReference type="GO" id="GO:0000324">
    <property type="term" value="C:fungal-type vacuole"/>
    <property type="evidence" value="ECO:0007669"/>
    <property type="project" value="TreeGrafter"/>
</dbReference>
<feature type="transmembrane region" description="Helical" evidence="6">
    <location>
        <begin position="240"/>
        <end position="259"/>
    </location>
</feature>
<keyword evidence="3 6" id="KW-1133">Transmembrane helix</keyword>
<evidence type="ECO:0000256" key="1">
    <source>
        <dbReference type="ARBA" id="ARBA00004141"/>
    </source>
</evidence>
<feature type="transmembrane region" description="Helical" evidence="6">
    <location>
        <begin position="123"/>
        <end position="143"/>
    </location>
</feature>